<sequence>MKKRLSKGILNGNIMKKTLTVCISMMIVSSFSTAAELTPPKSKLDVKEATNYLIYANRNPNLVYSNYDKFMDGNTPKVIAYYVFKKPNFVKVNQKYPDSYDYYVMSVKNNSEATRFQYEQVQLNCSKQDSAIIHHEEYDANGVLQYEHTGEYKRNRQVFSNLDYEFCKSI</sequence>
<feature type="chain" id="PRO_5020222291" evidence="1">
    <location>
        <begin position="35"/>
        <end position="170"/>
    </location>
</feature>
<organism evidence="2 3">
    <name type="scientific">Acinetobacter bouvetii</name>
    <dbReference type="NCBI Taxonomy" id="202951"/>
    <lineage>
        <taxon>Bacteria</taxon>
        <taxon>Pseudomonadati</taxon>
        <taxon>Pseudomonadota</taxon>
        <taxon>Gammaproteobacteria</taxon>
        <taxon>Moraxellales</taxon>
        <taxon>Moraxellaceae</taxon>
        <taxon>Acinetobacter</taxon>
    </lineage>
</organism>
<dbReference type="AlphaFoldDB" id="A0A4Q7AV81"/>
<dbReference type="Proteomes" id="UP000293483">
    <property type="component" value="Unassembled WGS sequence"/>
</dbReference>
<name>A0A4Q7AV81_9GAMM</name>
<feature type="signal peptide" evidence="1">
    <location>
        <begin position="1"/>
        <end position="34"/>
    </location>
</feature>
<evidence type="ECO:0000313" key="3">
    <source>
        <dbReference type="Proteomes" id="UP000293483"/>
    </source>
</evidence>
<reference evidence="2 3" key="1">
    <citation type="submission" date="2019-02" db="EMBL/GenBank/DDBJ databases">
        <title>The Batch Genome Submission of Acinetobacter spp. strains.</title>
        <authorList>
            <person name="Qin J."/>
            <person name="Hu Y."/>
            <person name="Ye H."/>
            <person name="Wei L."/>
            <person name="Feng Y."/>
            <person name="Zong Z."/>
        </authorList>
    </citation>
    <scope>NUCLEOTIDE SEQUENCE [LARGE SCALE GENOMIC DNA]</scope>
    <source>
        <strain evidence="2 3">WCHABo060081</strain>
    </source>
</reference>
<dbReference type="RefSeq" id="WP_130145256.1">
    <property type="nucleotide sequence ID" value="NZ_SGSU01000007.1"/>
</dbReference>
<protein>
    <submittedName>
        <fullName evidence="2">Uncharacterized protein</fullName>
    </submittedName>
</protein>
<gene>
    <name evidence="2" type="ORF">EXE25_07875</name>
</gene>
<evidence type="ECO:0000313" key="2">
    <source>
        <dbReference type="EMBL" id="RZG67427.1"/>
    </source>
</evidence>
<keyword evidence="1" id="KW-0732">Signal</keyword>
<proteinExistence type="predicted"/>
<dbReference type="EMBL" id="SGSU01000007">
    <property type="protein sequence ID" value="RZG67427.1"/>
    <property type="molecule type" value="Genomic_DNA"/>
</dbReference>
<evidence type="ECO:0000256" key="1">
    <source>
        <dbReference type="SAM" id="SignalP"/>
    </source>
</evidence>
<comment type="caution">
    <text evidence="2">The sequence shown here is derived from an EMBL/GenBank/DDBJ whole genome shotgun (WGS) entry which is preliminary data.</text>
</comment>
<accession>A0A4Q7AV81</accession>